<evidence type="ECO:0000256" key="7">
    <source>
        <dbReference type="ARBA" id="ARBA00023288"/>
    </source>
</evidence>
<proteinExistence type="inferred from homology"/>
<keyword evidence="4" id="KW-0472">Membrane</keyword>
<name>A0ABF7R0C6_BORT9</name>
<dbReference type="KEGG" id="btu:BT0_U17"/>
<keyword evidence="6" id="KW-0998">Cell outer membrane</keyword>
<dbReference type="GO" id="GO:0009279">
    <property type="term" value="C:cell outer membrane"/>
    <property type="evidence" value="ECO:0007669"/>
    <property type="project" value="UniProtKB-SubCell"/>
</dbReference>
<evidence type="ECO:0000256" key="4">
    <source>
        <dbReference type="ARBA" id="ARBA00023136"/>
    </source>
</evidence>
<evidence type="ECO:0000313" key="10">
    <source>
        <dbReference type="Proteomes" id="UP000001205"/>
    </source>
</evidence>
<dbReference type="Pfam" id="PF03304">
    <property type="entry name" value="Mlp"/>
    <property type="match status" value="1"/>
</dbReference>
<dbReference type="InterPro" id="IPR004983">
    <property type="entry name" value="Mlp"/>
</dbReference>
<dbReference type="AlphaFoldDB" id="A0ABF7R0C6"/>
<reference evidence="9 10" key="1">
    <citation type="submission" date="2016-07" db="EMBL/GenBank/DDBJ databases">
        <title>Reassembled and rearranged: the organization and evolution of antigen-encoding plasmids in two relapsing fever Borrelia species.</title>
        <authorList>
            <person name="Barbour A.G."/>
            <person name="Dai Q."/>
            <person name="Miller S.C."/>
            <person name="Porcella S.F."/>
            <person name="Schwan T.G."/>
            <person name="Lopez J.E."/>
        </authorList>
    </citation>
    <scope>NUCLEOTIDE SEQUENCE [LARGE SCALE GENOMIC DNA]</scope>
    <source>
        <strain evidence="9 10">91E135</strain>
        <plasmid evidence="9 10">lpU43</plasmid>
    </source>
</reference>
<evidence type="ECO:0000256" key="6">
    <source>
        <dbReference type="ARBA" id="ARBA00023237"/>
    </source>
</evidence>
<evidence type="ECO:0000256" key="3">
    <source>
        <dbReference type="ARBA" id="ARBA00022729"/>
    </source>
</evidence>
<organism evidence="9 10">
    <name type="scientific">Borrelia turicatae (strain 91E135)</name>
    <dbReference type="NCBI Taxonomy" id="314724"/>
    <lineage>
        <taxon>Bacteria</taxon>
        <taxon>Pseudomonadati</taxon>
        <taxon>Spirochaetota</taxon>
        <taxon>Spirochaetia</taxon>
        <taxon>Spirochaetales</taxon>
        <taxon>Borreliaceae</taxon>
        <taxon>Borrelia</taxon>
    </lineage>
</organism>
<comment type="subcellular location">
    <subcellularLocation>
        <location evidence="1">Cell outer membrane</location>
        <topology evidence="1">Lipid-anchor</topology>
    </subcellularLocation>
</comment>
<dbReference type="RefSeq" id="WP_088895248.1">
    <property type="nucleotide sequence ID" value="NZ_CP019369.1"/>
</dbReference>
<evidence type="ECO:0000256" key="2">
    <source>
        <dbReference type="ARBA" id="ARBA00008380"/>
    </source>
</evidence>
<evidence type="ECO:0000313" key="9">
    <source>
        <dbReference type="EMBL" id="ASJ27791.1"/>
    </source>
</evidence>
<gene>
    <name evidence="9" type="primary">mlp</name>
    <name evidence="9" type="ORF">BT0_U17</name>
</gene>
<evidence type="ECO:0000256" key="5">
    <source>
        <dbReference type="ARBA" id="ARBA00023139"/>
    </source>
</evidence>
<accession>A0ABF7R0C6</accession>
<keyword evidence="10" id="KW-1185">Reference proteome</keyword>
<keyword evidence="9" id="KW-0614">Plasmid</keyword>
<comment type="function">
    <text evidence="8">An outer membrane protein that may participate in pathogenesis. Some human Lyme disease patients have antibodies against this protein. The Mlp proteins probably undergo intragenic recombination, generating new alleles.</text>
</comment>
<dbReference type="Proteomes" id="UP000001205">
    <property type="component" value="Plasmid lpU43"/>
</dbReference>
<keyword evidence="5" id="KW-0564">Palmitate</keyword>
<keyword evidence="3" id="KW-0732">Signal</keyword>
<geneLocation type="plasmid" evidence="9 10">
    <name>lpU43</name>
</geneLocation>
<protein>
    <submittedName>
        <fullName evidence="9">Mlp</fullName>
    </submittedName>
</protein>
<evidence type="ECO:0000256" key="1">
    <source>
        <dbReference type="ARBA" id="ARBA00004459"/>
    </source>
</evidence>
<comment type="similarity">
    <text evidence="2">Belongs to the Multicopy lipoprotein (Mlp) family.</text>
</comment>
<keyword evidence="7" id="KW-0449">Lipoprotein</keyword>
<sequence length="217" mass="25100">MNKNIRSLILLSTVFLYCCKGYKISTVPTETQTHTGSKKTLDNLQKETDENTQKIITLTADEKKKFNSLKHALNQVIEKLQDQIGGCKDVSKNKCTNFITWINGNIQKQKELVEAFTTSYNFLEDKRKKYEDNKDFNTYISNAIDCKANNQINQCNNDNKYGNGTNEIEQFFRGILNDMSIRNTNEEMFDCIKDGLTRENSHWGGLKGWQEIIIQEK</sequence>
<evidence type="ECO:0000256" key="8">
    <source>
        <dbReference type="ARBA" id="ARBA00046007"/>
    </source>
</evidence>
<dbReference type="EMBL" id="CP019369">
    <property type="protein sequence ID" value="ASJ27791.1"/>
    <property type="molecule type" value="Genomic_DNA"/>
</dbReference>